<evidence type="ECO:0000256" key="1">
    <source>
        <dbReference type="ARBA" id="ARBA00004141"/>
    </source>
</evidence>
<feature type="transmembrane region" description="Helical" evidence="11">
    <location>
        <begin position="145"/>
        <end position="169"/>
    </location>
</feature>
<dbReference type="InterPro" id="IPR023298">
    <property type="entry name" value="ATPase_P-typ_TM_dom_sf"/>
</dbReference>
<dbReference type="PROSITE" id="PS01229">
    <property type="entry name" value="COF_2"/>
    <property type="match status" value="1"/>
</dbReference>
<dbReference type="PANTHER" id="PTHR45630">
    <property type="entry name" value="CATION-TRANSPORTING ATPASE-RELATED"/>
    <property type="match status" value="1"/>
</dbReference>
<keyword evidence="6" id="KW-0460">Magnesium</keyword>
<keyword evidence="5" id="KW-0067">ATP-binding</keyword>
<evidence type="ECO:0000256" key="5">
    <source>
        <dbReference type="ARBA" id="ARBA00022840"/>
    </source>
</evidence>
<dbReference type="SUPFAM" id="SSF81660">
    <property type="entry name" value="Metal cation-transporting ATPase, ATP-binding domain N"/>
    <property type="match status" value="1"/>
</dbReference>
<keyword evidence="8 11" id="KW-1133">Transmembrane helix</keyword>
<dbReference type="SFLD" id="SFLDS00003">
    <property type="entry name" value="Haloacid_Dehalogenase"/>
    <property type="match status" value="1"/>
</dbReference>
<dbReference type="InterPro" id="IPR023214">
    <property type="entry name" value="HAD_sf"/>
</dbReference>
<dbReference type="NCBIfam" id="TIGR01657">
    <property type="entry name" value="P-ATPase-V"/>
    <property type="match status" value="1"/>
</dbReference>
<feature type="transmembrane region" description="Helical" evidence="11">
    <location>
        <begin position="1351"/>
        <end position="1378"/>
    </location>
</feature>
<proteinExistence type="predicted"/>
<reference evidence="13" key="1">
    <citation type="submission" date="2021-01" db="EMBL/GenBank/DDBJ databases">
        <authorList>
            <person name="Corre E."/>
            <person name="Pelletier E."/>
            <person name="Niang G."/>
            <person name="Scheremetjew M."/>
            <person name="Finn R."/>
            <person name="Kale V."/>
            <person name="Holt S."/>
            <person name="Cochrane G."/>
            <person name="Meng A."/>
            <person name="Brown T."/>
            <person name="Cohen L."/>
        </authorList>
    </citation>
    <scope>NUCLEOTIDE SEQUENCE</scope>
    <source>
        <strain evidence="13">NY070348D</strain>
    </source>
</reference>
<sequence length="1600" mass="176824">MASIALSANEVACAKSCRNVSHATVYRPAPMRRSVIMGIAVLLYGIVLPYAWNTMGDPRRRAIVEAEAMEAKKLQTEVLSVEQSDGTVEVSWGDDEEEDEASVEVDEDGNVLQSLESNKEEKNATAGEEDEEEARPLPSPFLPDAGATASLFLLLTGTALFHLLCHWFVWFKVWCYFEPAEKVEEGTYVHAVPYAHRGKAELVVVRRDPTSKCLAFLFQRQTFELREDVPLEDVKLLGLSGSDQKVDSEDEDLVIQKLSTKEREACERVTRDAIKAKGVFTPVVCPVDLPLSNYISCRGLASKKTIENQRQRYGINSLQVESKTLPMLIKEGLLSPLSMFQFFSAALWLMDEYWQYTIFNLVSIFMMEGMTAFQRFRTLNTLKGLAPKPYELPVYREGTWTMRKTTELLPGDLISLNSSMHSVDSNAEAKNGQKKQKRKQGTDAVPCDCLILHGSAVVNEATLTGESVPQMKDALKATSHADISAPLDVQGRDRVHVMFSGTTLISATPGEESSSSEAEFPTSPDGGCLCYVLRTGFGSSQGELMQMIEFSTESVSSDSRETGIALLVLLVFAMCSAAYVFKRGMEKGDRTTHELLLKCIIILTSVVPRQLPVQMALAVNHALMTLMKEGIFCTEPYRVPYSGKITHCLFDKTGTLTTDELVPVGVVNATNKELKIDPKNAAKSMLSPVKEASSDATMVLAACHSLVAIPNAGTDGNKSAELLGDPIELAAMKGVCWSFDPKTQCAKPGDYATLEAAVVAIKEKQKAEKALALALDPAKQQAQVAMHKKNVEAFEEQEKQLVKSRDEAKVKAEKNPLQSIKILERFHFSSKLQRMSVICKIQKKGQTAFDSDPYCLVKGSPEAILKLLKQDAAPTWYRNAYRILAEEGMRVLALGFRRCGKDTDIATLSRDEAEEGLEFAGFIAFGCKTRGDSAMVIRSLRDSDHRVAMLTGDAPLTALYVARTTYICGDESRAANAPLLLTISGPETVEWVGAVGPEEDAVHIPFEVAKVPVLCEKHDLLTTEDALMVAVHSSKGKLWRYVDRIQVFARMSPQGKAKVIRMIQQYQDSDKNIETESFVPSQQTKFVLMCGDGGNDVGALKQADVGLALLSGYGNANTDEVLVDSDAASGADADAEALLNKQASDLKVRAKHAEKQKKAEFNARRKEIMAKQKDLVEEEVKAAAQRGETGFMVQINAIKTVTARIRTELVKENEMLNRKYNVNLKKKGGEERDPTELAMEALDDPNALPIVRPGDASVAAPFTSRIPSVRSAVQLIRQGRCTLLSALQQQQIMMLECTISAYCLAALSLEGARSSERQMMVSGWLMMTASLAFSYSTPVDKMHPIRPIRSLFHPAIFISILGQAAIHLACMVTAVNLAKSTMGEEKLQEVIAFNRRVSKGLEKKLEEEGDTIDMFAEAFTLWSAPFMPNLMNTVIFLVETSQTMAVLFVNYKGRPWMLGLVENHALFLSLFLCIGGLVFAAWEFSPKVNKLIHLEPFPDDEFRFKIVGLVLTTLVGTFIWDRMITAIFAKDIFRAMMQQARETKFSDIVPIFITLGKVLLGFGIFGTGNPIVWIGCYWLYNKRKQSIEAAELQALENKNK</sequence>
<dbReference type="SUPFAM" id="SSF56784">
    <property type="entry name" value="HAD-like"/>
    <property type="match status" value="1"/>
</dbReference>
<dbReference type="Gene3D" id="2.70.150.10">
    <property type="entry name" value="Calcium-transporting ATPase, cytoplasmic transduction domain A"/>
    <property type="match status" value="1"/>
</dbReference>
<dbReference type="EMBL" id="HBHK01008235">
    <property type="protein sequence ID" value="CAD9675534.1"/>
    <property type="molecule type" value="Transcribed_RNA"/>
</dbReference>
<dbReference type="PRINTS" id="PR00119">
    <property type="entry name" value="CATATPASE"/>
</dbReference>
<protein>
    <recommendedName>
        <fullName evidence="12">P-type ATPase A domain-containing protein</fullName>
    </recommendedName>
</protein>
<dbReference type="InterPro" id="IPR023299">
    <property type="entry name" value="ATPase_P-typ_cyto_dom_N"/>
</dbReference>
<dbReference type="SFLD" id="SFLDG00002">
    <property type="entry name" value="C1.7:_P-type_atpase_like"/>
    <property type="match status" value="1"/>
</dbReference>
<evidence type="ECO:0000256" key="9">
    <source>
        <dbReference type="ARBA" id="ARBA00023136"/>
    </source>
</evidence>
<dbReference type="GO" id="GO:0005524">
    <property type="term" value="F:ATP binding"/>
    <property type="evidence" value="ECO:0007669"/>
    <property type="project" value="UniProtKB-KW"/>
</dbReference>
<feature type="region of interest" description="Disordered" evidence="10">
    <location>
        <begin position="82"/>
        <end position="140"/>
    </location>
</feature>
<evidence type="ECO:0000256" key="11">
    <source>
        <dbReference type="SAM" id="Phobius"/>
    </source>
</evidence>
<dbReference type="InterPro" id="IPR006544">
    <property type="entry name" value="P-type_TPase_V"/>
</dbReference>
<keyword evidence="9 11" id="KW-0472">Membrane</keyword>
<dbReference type="InterPro" id="IPR008250">
    <property type="entry name" value="ATPase_P-typ_transduc_dom_A_sf"/>
</dbReference>
<dbReference type="Pfam" id="PF13246">
    <property type="entry name" value="Cation_ATPase"/>
    <property type="match status" value="1"/>
</dbReference>
<keyword evidence="4" id="KW-0547">Nucleotide-binding</keyword>
<feature type="transmembrane region" description="Helical" evidence="11">
    <location>
        <begin position="35"/>
        <end position="52"/>
    </location>
</feature>
<feature type="domain" description="P-type ATPase A" evidence="12">
    <location>
        <begin position="443"/>
        <end position="545"/>
    </location>
</feature>
<evidence type="ECO:0000313" key="13">
    <source>
        <dbReference type="EMBL" id="CAD9675534.1"/>
    </source>
</evidence>
<evidence type="ECO:0000256" key="2">
    <source>
        <dbReference type="ARBA" id="ARBA00022692"/>
    </source>
</evidence>
<dbReference type="Gene3D" id="3.40.1110.10">
    <property type="entry name" value="Calcium-transporting ATPase, cytoplasmic domain N"/>
    <property type="match status" value="1"/>
</dbReference>
<dbReference type="InterPro" id="IPR044492">
    <property type="entry name" value="P_typ_ATPase_HD_dom"/>
</dbReference>
<feature type="compositionally biased region" description="Acidic residues" evidence="10">
    <location>
        <begin position="92"/>
        <end position="109"/>
    </location>
</feature>
<dbReference type="Pfam" id="PF00122">
    <property type="entry name" value="E1-E2_ATPase"/>
    <property type="match status" value="1"/>
</dbReference>
<evidence type="ECO:0000259" key="12">
    <source>
        <dbReference type="Pfam" id="PF00122"/>
    </source>
</evidence>
<gene>
    <name evidence="13" type="ORF">QSP1433_LOCUS5099</name>
</gene>
<evidence type="ECO:0000256" key="10">
    <source>
        <dbReference type="SAM" id="MobiDB-lite"/>
    </source>
</evidence>
<evidence type="ECO:0000256" key="7">
    <source>
        <dbReference type="ARBA" id="ARBA00022967"/>
    </source>
</evidence>
<dbReference type="SUPFAM" id="SSF81665">
    <property type="entry name" value="Calcium ATPase, transmembrane domain M"/>
    <property type="match status" value="1"/>
</dbReference>
<feature type="transmembrane region" description="Helical" evidence="11">
    <location>
        <begin position="1548"/>
        <end position="1580"/>
    </location>
</feature>
<keyword evidence="2 11" id="KW-0812">Transmembrane</keyword>
<evidence type="ECO:0000256" key="6">
    <source>
        <dbReference type="ARBA" id="ARBA00022842"/>
    </source>
</evidence>
<dbReference type="GO" id="GO:0140358">
    <property type="term" value="F:P-type transmembrane transporter activity"/>
    <property type="evidence" value="ECO:0007669"/>
    <property type="project" value="InterPro"/>
</dbReference>
<dbReference type="PANTHER" id="PTHR45630:SF6">
    <property type="entry name" value="CATION-TRANSPORTING P-TYPE ATPASE N-TERMINAL DOMAIN-CONTAINING PROTEIN"/>
    <property type="match status" value="1"/>
</dbReference>
<dbReference type="SFLD" id="SFLDF00027">
    <property type="entry name" value="p-type_atpase"/>
    <property type="match status" value="1"/>
</dbReference>
<dbReference type="InterPro" id="IPR059000">
    <property type="entry name" value="ATPase_P-type_domA"/>
</dbReference>
<dbReference type="SUPFAM" id="SSF81653">
    <property type="entry name" value="Calcium ATPase, transduction domain A"/>
    <property type="match status" value="1"/>
</dbReference>
<accession>A0A7S2RMN4</accession>
<dbReference type="GO" id="GO:0046872">
    <property type="term" value="F:metal ion binding"/>
    <property type="evidence" value="ECO:0007669"/>
    <property type="project" value="UniProtKB-KW"/>
</dbReference>
<feature type="transmembrane region" description="Helical" evidence="11">
    <location>
        <begin position="1463"/>
        <end position="1485"/>
    </location>
</feature>
<evidence type="ECO:0000256" key="3">
    <source>
        <dbReference type="ARBA" id="ARBA00022723"/>
    </source>
</evidence>
<comment type="subcellular location">
    <subcellularLocation>
        <location evidence="1">Membrane</location>
        <topology evidence="1">Multi-pass membrane protein</topology>
    </subcellularLocation>
</comment>
<keyword evidence="7" id="KW-1278">Translocase</keyword>
<name>A0A7S2RMN4_9STRA</name>
<organism evidence="13">
    <name type="scientific">Mucochytrium quahogii</name>
    <dbReference type="NCBI Taxonomy" id="96639"/>
    <lineage>
        <taxon>Eukaryota</taxon>
        <taxon>Sar</taxon>
        <taxon>Stramenopiles</taxon>
        <taxon>Bigyra</taxon>
        <taxon>Labyrinthulomycetes</taxon>
        <taxon>Thraustochytrida</taxon>
        <taxon>Thraustochytriidae</taxon>
        <taxon>Mucochytrium</taxon>
    </lineage>
</organism>
<dbReference type="Gene3D" id="3.40.50.1000">
    <property type="entry name" value="HAD superfamily/HAD-like"/>
    <property type="match status" value="1"/>
</dbReference>
<keyword evidence="3" id="KW-0479">Metal-binding</keyword>
<evidence type="ECO:0000256" key="4">
    <source>
        <dbReference type="ARBA" id="ARBA00022741"/>
    </source>
</evidence>
<dbReference type="InterPro" id="IPR036412">
    <property type="entry name" value="HAD-like_sf"/>
</dbReference>
<dbReference type="GO" id="GO:0016020">
    <property type="term" value="C:membrane"/>
    <property type="evidence" value="ECO:0007669"/>
    <property type="project" value="UniProtKB-SubCell"/>
</dbReference>
<feature type="transmembrane region" description="Helical" evidence="11">
    <location>
        <begin position="1506"/>
        <end position="1528"/>
    </location>
</feature>
<dbReference type="GO" id="GO:0019829">
    <property type="term" value="F:ATPase-coupled monoatomic cation transmembrane transporter activity"/>
    <property type="evidence" value="ECO:0007669"/>
    <property type="project" value="TreeGrafter"/>
</dbReference>
<evidence type="ECO:0000256" key="8">
    <source>
        <dbReference type="ARBA" id="ARBA00022989"/>
    </source>
</evidence>